<keyword evidence="1 2" id="KW-0193">Cuticle</keyword>
<dbReference type="PANTHER" id="PTHR10380:SF192">
    <property type="entry name" value="GEO02312P1"/>
    <property type="match status" value="1"/>
</dbReference>
<dbReference type="EMBL" id="OU900095">
    <property type="protein sequence ID" value="CAG9858877.1"/>
    <property type="molecule type" value="Genomic_DNA"/>
</dbReference>
<evidence type="ECO:0000256" key="4">
    <source>
        <dbReference type="SAM" id="SignalP"/>
    </source>
</evidence>
<keyword evidence="4" id="KW-0732">Signal</keyword>
<dbReference type="InterPro" id="IPR000618">
    <property type="entry name" value="Insect_cuticle"/>
</dbReference>
<evidence type="ECO:0000313" key="5">
    <source>
        <dbReference type="EMBL" id="CAG9858877.1"/>
    </source>
</evidence>
<feature type="region of interest" description="Disordered" evidence="3">
    <location>
        <begin position="53"/>
        <end position="75"/>
    </location>
</feature>
<feature type="chain" id="PRO_5040493804" evidence="4">
    <location>
        <begin position="20"/>
        <end position="115"/>
    </location>
</feature>
<feature type="signal peptide" evidence="4">
    <location>
        <begin position="1"/>
        <end position="19"/>
    </location>
</feature>
<evidence type="ECO:0000313" key="6">
    <source>
        <dbReference type="Proteomes" id="UP001153712"/>
    </source>
</evidence>
<gene>
    <name evidence="5" type="ORF">PHYEVI_LOCUS5264</name>
</gene>
<evidence type="ECO:0000256" key="2">
    <source>
        <dbReference type="PROSITE-ProRule" id="PRU00497"/>
    </source>
</evidence>
<name>A0A9N9XLP9_PHYSR</name>
<evidence type="ECO:0000256" key="3">
    <source>
        <dbReference type="SAM" id="MobiDB-lite"/>
    </source>
</evidence>
<dbReference type="InterPro" id="IPR050468">
    <property type="entry name" value="Cuticle_Struct_Prot"/>
</dbReference>
<dbReference type="PANTHER" id="PTHR10380">
    <property type="entry name" value="CUTICLE PROTEIN"/>
    <property type="match status" value="1"/>
</dbReference>
<accession>A0A9N9XLP9</accession>
<evidence type="ECO:0000256" key="1">
    <source>
        <dbReference type="ARBA" id="ARBA00022460"/>
    </source>
</evidence>
<reference evidence="5" key="1">
    <citation type="submission" date="2022-01" db="EMBL/GenBank/DDBJ databases">
        <authorList>
            <person name="King R."/>
        </authorList>
    </citation>
    <scope>NUCLEOTIDE SEQUENCE</scope>
</reference>
<dbReference type="Proteomes" id="UP001153712">
    <property type="component" value="Chromosome 2"/>
</dbReference>
<dbReference type="PROSITE" id="PS51155">
    <property type="entry name" value="CHIT_BIND_RR_2"/>
    <property type="match status" value="1"/>
</dbReference>
<sequence length="115" mass="12738">MKSQIAILVVAFVFVCVESKPAGKESEILRYDNDVRDDGYAFSFETNDPIKRSEQGVVVPGPPHAQGRSPEEGEYNSHLQVKGDFGFNFPDGLPFHVDFVADENGYRPKVSFGQA</sequence>
<protein>
    <submittedName>
        <fullName evidence="5">Uncharacterized protein</fullName>
    </submittedName>
</protein>
<organism evidence="5 6">
    <name type="scientific">Phyllotreta striolata</name>
    <name type="common">Striped flea beetle</name>
    <name type="synonym">Crioceris striolata</name>
    <dbReference type="NCBI Taxonomy" id="444603"/>
    <lineage>
        <taxon>Eukaryota</taxon>
        <taxon>Metazoa</taxon>
        <taxon>Ecdysozoa</taxon>
        <taxon>Arthropoda</taxon>
        <taxon>Hexapoda</taxon>
        <taxon>Insecta</taxon>
        <taxon>Pterygota</taxon>
        <taxon>Neoptera</taxon>
        <taxon>Endopterygota</taxon>
        <taxon>Coleoptera</taxon>
        <taxon>Polyphaga</taxon>
        <taxon>Cucujiformia</taxon>
        <taxon>Chrysomeloidea</taxon>
        <taxon>Chrysomelidae</taxon>
        <taxon>Galerucinae</taxon>
        <taxon>Alticini</taxon>
        <taxon>Phyllotreta</taxon>
    </lineage>
</organism>
<dbReference type="GO" id="GO:0062129">
    <property type="term" value="C:chitin-based extracellular matrix"/>
    <property type="evidence" value="ECO:0007669"/>
    <property type="project" value="TreeGrafter"/>
</dbReference>
<keyword evidence="6" id="KW-1185">Reference proteome</keyword>
<dbReference type="GO" id="GO:0008010">
    <property type="term" value="F:structural constituent of chitin-based larval cuticle"/>
    <property type="evidence" value="ECO:0007669"/>
    <property type="project" value="TreeGrafter"/>
</dbReference>
<dbReference type="Pfam" id="PF00379">
    <property type="entry name" value="Chitin_bind_4"/>
    <property type="match status" value="1"/>
</dbReference>
<dbReference type="OrthoDB" id="6815232at2759"/>
<dbReference type="PROSITE" id="PS00233">
    <property type="entry name" value="CHIT_BIND_RR_1"/>
    <property type="match status" value="1"/>
</dbReference>
<dbReference type="AlphaFoldDB" id="A0A9N9XLP9"/>
<proteinExistence type="predicted"/>
<dbReference type="InterPro" id="IPR031311">
    <property type="entry name" value="CHIT_BIND_RR_consensus"/>
</dbReference>